<reference evidence="1 2" key="1">
    <citation type="submission" date="2018-10" db="EMBL/GenBank/DDBJ databases">
        <title>Paraburkholderia sp. 7MK8-2, isolated from soil.</title>
        <authorList>
            <person name="Gao Z.-H."/>
            <person name="Qiu L.-H."/>
        </authorList>
    </citation>
    <scope>NUCLEOTIDE SEQUENCE [LARGE SCALE GENOMIC DNA]</scope>
    <source>
        <strain evidence="1 2">7MK8-2</strain>
    </source>
</reference>
<comment type="caution">
    <text evidence="1">The sequence shown here is derived from an EMBL/GenBank/DDBJ whole genome shotgun (WGS) entry which is preliminary data.</text>
</comment>
<name>A0A494XCY0_9BURK</name>
<protein>
    <submittedName>
        <fullName evidence="1">Uncharacterized protein</fullName>
    </submittedName>
</protein>
<proteinExistence type="predicted"/>
<evidence type="ECO:0000313" key="1">
    <source>
        <dbReference type="EMBL" id="RKP46386.1"/>
    </source>
</evidence>
<dbReference type="EMBL" id="RBZV01000007">
    <property type="protein sequence ID" value="RKP46386.1"/>
    <property type="molecule type" value="Genomic_DNA"/>
</dbReference>
<sequence>MGFSDSKAMRYFLLRHEYPDSGYVDGDVAFTPPLAGYYQVGAPLDVAGRIISVTMDKAVRKLKADFFSLPQELFLRRRHWGRY</sequence>
<evidence type="ECO:0000313" key="2">
    <source>
        <dbReference type="Proteomes" id="UP000280434"/>
    </source>
</evidence>
<dbReference type="AlphaFoldDB" id="A0A494XCY0"/>
<accession>A0A494XCY0</accession>
<gene>
    <name evidence="1" type="ORF">D7S89_17275</name>
</gene>
<dbReference type="Proteomes" id="UP000280434">
    <property type="component" value="Unassembled WGS sequence"/>
</dbReference>
<keyword evidence="2" id="KW-1185">Reference proteome</keyword>
<organism evidence="1 2">
    <name type="scientific">Trinickia fusca</name>
    <dbReference type="NCBI Taxonomy" id="2419777"/>
    <lineage>
        <taxon>Bacteria</taxon>
        <taxon>Pseudomonadati</taxon>
        <taxon>Pseudomonadota</taxon>
        <taxon>Betaproteobacteria</taxon>
        <taxon>Burkholderiales</taxon>
        <taxon>Burkholderiaceae</taxon>
        <taxon>Trinickia</taxon>
    </lineage>
</organism>